<organism evidence="2 3">
    <name type="scientific">Babesia caballi</name>
    <dbReference type="NCBI Taxonomy" id="5871"/>
    <lineage>
        <taxon>Eukaryota</taxon>
        <taxon>Sar</taxon>
        <taxon>Alveolata</taxon>
        <taxon>Apicomplexa</taxon>
        <taxon>Aconoidasida</taxon>
        <taxon>Piroplasmida</taxon>
        <taxon>Babesiidae</taxon>
        <taxon>Babesia</taxon>
    </lineage>
</organism>
<gene>
    <name evidence="2" type="ORF">BcabD6B2_47090</name>
</gene>
<dbReference type="EMBL" id="BPLF01000004">
    <property type="protein sequence ID" value="GIX65274.1"/>
    <property type="molecule type" value="Genomic_DNA"/>
</dbReference>
<protein>
    <submittedName>
        <fullName evidence="2">Uncharacterized protein</fullName>
    </submittedName>
</protein>
<dbReference type="GeneID" id="94196755"/>
<dbReference type="AlphaFoldDB" id="A0AAV4LYU4"/>
<name>A0AAV4LYU4_BABCB</name>
<sequence>MSNTGVVGAKRTLHPLQDRLLAHCHVVQVALRPHAVRRRDAQQRVLLRHQRRVELGGPAHQRDVGEPLEVQRVPRHADGPVERVVQRHDVATGRGQRGHLLGHLAHAHVVRDEVRLRLDQPVVPVEGEVRHARVGEDLDVGEGLFHGVDRARQQSVRVQPLVGELATQRLVDVRVNHERRQTQVSSLLHLLHQVGDRQQPQPGHLRHRHRQLLPPVKSPMLSPPCRERPEGIPGRRCVRRCP</sequence>
<evidence type="ECO:0000256" key="1">
    <source>
        <dbReference type="SAM" id="MobiDB-lite"/>
    </source>
</evidence>
<dbReference type="RefSeq" id="XP_067717343.1">
    <property type="nucleotide sequence ID" value="XM_067861242.1"/>
</dbReference>
<reference evidence="2 3" key="1">
    <citation type="submission" date="2021-06" db="EMBL/GenBank/DDBJ databases">
        <title>Genome sequence of Babesia caballi.</title>
        <authorList>
            <person name="Yamagishi J."/>
            <person name="Kidaka T."/>
            <person name="Ochi A."/>
        </authorList>
    </citation>
    <scope>NUCLEOTIDE SEQUENCE [LARGE SCALE GENOMIC DNA]</scope>
    <source>
        <strain evidence="2">USDA-D6B2</strain>
    </source>
</reference>
<dbReference type="Proteomes" id="UP001497744">
    <property type="component" value="Unassembled WGS sequence"/>
</dbReference>
<proteinExistence type="predicted"/>
<feature type="region of interest" description="Disordered" evidence="1">
    <location>
        <begin position="214"/>
        <end position="242"/>
    </location>
</feature>
<comment type="caution">
    <text evidence="2">The sequence shown here is derived from an EMBL/GenBank/DDBJ whole genome shotgun (WGS) entry which is preliminary data.</text>
</comment>
<evidence type="ECO:0000313" key="2">
    <source>
        <dbReference type="EMBL" id="GIX65274.1"/>
    </source>
</evidence>
<evidence type="ECO:0000313" key="3">
    <source>
        <dbReference type="Proteomes" id="UP001497744"/>
    </source>
</evidence>
<accession>A0AAV4LYU4</accession>
<keyword evidence="3" id="KW-1185">Reference proteome</keyword>